<evidence type="ECO:0000256" key="5">
    <source>
        <dbReference type="ARBA" id="ARBA00022840"/>
    </source>
</evidence>
<dbReference type="RefSeq" id="WP_071060503.1">
    <property type="nucleotide sequence ID" value="NZ_MKIE01000001.1"/>
</dbReference>
<dbReference type="STRING" id="39480.EUAN_00540"/>
<comment type="similarity">
    <text evidence="1">Belongs to the ABC transporter superfamily.</text>
</comment>
<dbReference type="OrthoDB" id="9802264at2"/>
<gene>
    <name evidence="10" type="primary">metN2</name>
    <name evidence="10" type="ORF">EUAN_00540</name>
</gene>
<keyword evidence="6" id="KW-1278">Translocase</keyword>
<keyword evidence="7" id="KW-0029">Amino-acid transport</keyword>
<keyword evidence="5 10" id="KW-0067">ATP-binding</keyword>
<evidence type="ECO:0000313" key="11">
    <source>
        <dbReference type="Proteomes" id="UP000180254"/>
    </source>
</evidence>
<dbReference type="CDD" id="cd03258">
    <property type="entry name" value="ABC_MetN_methionine_transporter"/>
    <property type="match status" value="1"/>
</dbReference>
<dbReference type="Proteomes" id="UP000180254">
    <property type="component" value="Unassembled WGS sequence"/>
</dbReference>
<dbReference type="Pfam" id="PF09383">
    <property type="entry name" value="NIL"/>
    <property type="match status" value="1"/>
</dbReference>
<accession>A0A1S1V9W1</accession>
<dbReference type="GO" id="GO:0016887">
    <property type="term" value="F:ATP hydrolysis activity"/>
    <property type="evidence" value="ECO:0007669"/>
    <property type="project" value="InterPro"/>
</dbReference>
<comment type="caution">
    <text evidence="10">The sequence shown here is derived from an EMBL/GenBank/DDBJ whole genome shotgun (WGS) entry which is preliminary data.</text>
</comment>
<evidence type="ECO:0000256" key="4">
    <source>
        <dbReference type="ARBA" id="ARBA00022741"/>
    </source>
</evidence>
<dbReference type="GO" id="GO:0005524">
    <property type="term" value="F:ATP binding"/>
    <property type="evidence" value="ECO:0007669"/>
    <property type="project" value="UniProtKB-KW"/>
</dbReference>
<organism evidence="10 11">
    <name type="scientific">Andreesenia angusta</name>
    <dbReference type="NCBI Taxonomy" id="39480"/>
    <lineage>
        <taxon>Bacteria</taxon>
        <taxon>Bacillati</taxon>
        <taxon>Bacillota</taxon>
        <taxon>Tissierellia</taxon>
        <taxon>Tissierellales</taxon>
        <taxon>Gottschalkiaceae</taxon>
        <taxon>Andreesenia</taxon>
    </lineage>
</organism>
<protein>
    <submittedName>
        <fullName evidence="10">Methionine import ATP-binding protein MetN 2</fullName>
        <ecNumber evidence="10">3.6.3.-</ecNumber>
    </submittedName>
</protein>
<dbReference type="SMART" id="SM00382">
    <property type="entry name" value="AAA"/>
    <property type="match status" value="1"/>
</dbReference>
<evidence type="ECO:0000256" key="6">
    <source>
        <dbReference type="ARBA" id="ARBA00022967"/>
    </source>
</evidence>
<evidence type="ECO:0000256" key="8">
    <source>
        <dbReference type="ARBA" id="ARBA00023136"/>
    </source>
</evidence>
<keyword evidence="11" id="KW-1185">Reference proteome</keyword>
<keyword evidence="8" id="KW-0472">Membrane</keyword>
<evidence type="ECO:0000256" key="1">
    <source>
        <dbReference type="ARBA" id="ARBA00005417"/>
    </source>
</evidence>
<dbReference type="GO" id="GO:0005886">
    <property type="term" value="C:plasma membrane"/>
    <property type="evidence" value="ECO:0007669"/>
    <property type="project" value="UniProtKB-ARBA"/>
</dbReference>
<feature type="domain" description="ABC transporter" evidence="9">
    <location>
        <begin position="2"/>
        <end position="242"/>
    </location>
</feature>
<dbReference type="EC" id="3.6.3.-" evidence="10"/>
<evidence type="ECO:0000256" key="7">
    <source>
        <dbReference type="ARBA" id="ARBA00022970"/>
    </source>
</evidence>
<dbReference type="InterPro" id="IPR003593">
    <property type="entry name" value="AAA+_ATPase"/>
</dbReference>
<reference evidence="10 11" key="1">
    <citation type="submission" date="2016-09" db="EMBL/GenBank/DDBJ databases">
        <title>Genome sequence of Eubacterium angustum.</title>
        <authorList>
            <person name="Poehlein A."/>
            <person name="Daniel R."/>
        </authorList>
    </citation>
    <scope>NUCLEOTIDE SEQUENCE [LARGE SCALE GENOMIC DNA]</scope>
    <source>
        <strain evidence="10 11">DSM 1989</strain>
    </source>
</reference>
<keyword evidence="2" id="KW-0813">Transport</keyword>
<dbReference type="InterPro" id="IPR017871">
    <property type="entry name" value="ABC_transporter-like_CS"/>
</dbReference>
<dbReference type="InterPro" id="IPR050086">
    <property type="entry name" value="MetN_ABC_transporter-like"/>
</dbReference>
<name>A0A1S1V9W1_9FIRM</name>
<dbReference type="SMART" id="SM00930">
    <property type="entry name" value="NIL"/>
    <property type="match status" value="1"/>
</dbReference>
<dbReference type="FunFam" id="3.40.50.300:FF:000056">
    <property type="entry name" value="Cell division ATP-binding protein FtsE"/>
    <property type="match status" value="1"/>
</dbReference>
<dbReference type="GO" id="GO:0006865">
    <property type="term" value="P:amino acid transport"/>
    <property type="evidence" value="ECO:0007669"/>
    <property type="project" value="UniProtKB-KW"/>
</dbReference>
<dbReference type="SUPFAM" id="SSF55021">
    <property type="entry name" value="ACT-like"/>
    <property type="match status" value="1"/>
</dbReference>
<dbReference type="Pfam" id="PF00005">
    <property type="entry name" value="ABC_tran"/>
    <property type="match status" value="1"/>
</dbReference>
<dbReference type="InterPro" id="IPR003439">
    <property type="entry name" value="ABC_transporter-like_ATP-bd"/>
</dbReference>
<evidence type="ECO:0000259" key="9">
    <source>
        <dbReference type="PROSITE" id="PS50893"/>
    </source>
</evidence>
<dbReference type="AlphaFoldDB" id="A0A1S1V9W1"/>
<dbReference type="InterPro" id="IPR041701">
    <property type="entry name" value="MetN_ABC"/>
</dbReference>
<dbReference type="EMBL" id="MKIE01000001">
    <property type="protein sequence ID" value="OHW63190.1"/>
    <property type="molecule type" value="Genomic_DNA"/>
</dbReference>
<dbReference type="PANTHER" id="PTHR43166:SF30">
    <property type="entry name" value="METHIONINE IMPORT ATP-BINDING PROTEIN METN"/>
    <property type="match status" value="1"/>
</dbReference>
<proteinExistence type="inferred from homology"/>
<dbReference type="Gene3D" id="3.40.50.300">
    <property type="entry name" value="P-loop containing nucleotide triphosphate hydrolases"/>
    <property type="match status" value="1"/>
</dbReference>
<dbReference type="InterPro" id="IPR018449">
    <property type="entry name" value="NIL_domain"/>
</dbReference>
<dbReference type="PROSITE" id="PS50893">
    <property type="entry name" value="ABC_TRANSPORTER_2"/>
    <property type="match status" value="1"/>
</dbReference>
<keyword evidence="4" id="KW-0547">Nucleotide-binding</keyword>
<evidence type="ECO:0000256" key="3">
    <source>
        <dbReference type="ARBA" id="ARBA00022475"/>
    </source>
</evidence>
<dbReference type="InterPro" id="IPR045865">
    <property type="entry name" value="ACT-like_dom_sf"/>
</dbReference>
<keyword evidence="3" id="KW-1003">Cell membrane</keyword>
<dbReference type="PANTHER" id="PTHR43166">
    <property type="entry name" value="AMINO ACID IMPORT ATP-BINDING PROTEIN"/>
    <property type="match status" value="1"/>
</dbReference>
<sequence>MIVIDSLCKVFKLKNKSEVIALDDVSLEIQDGEIFGIIGMSGAGKSTLIRTINRLEDPSSGKVIIDGLDITALGESELRKSRKGIGMIFQHFNLLSSRTVAKNIAFPLEIAGVDKNDADKRIDELLELVGLSDKKESYPSQLSGGQKQRVAIARALANNPKILLCDEATSALDPKTTSSILDLLKDIRKNLGITIVLITHQMEVIREICDRVAIIEGGKIIELGAVHEVFSNPKTDTAKNFVFGIKPETEIDDLFPKLPGSVVLKISYLGDSAKQPIVSKLIKDHSLDVNIISGEIDQLMSMSVGHLTIQLLGEKANIDAALESLKRQNIATEVIWNG</sequence>
<dbReference type="PROSITE" id="PS00211">
    <property type="entry name" value="ABC_TRANSPORTER_1"/>
    <property type="match status" value="1"/>
</dbReference>
<evidence type="ECO:0000256" key="2">
    <source>
        <dbReference type="ARBA" id="ARBA00022448"/>
    </source>
</evidence>
<dbReference type="InterPro" id="IPR027417">
    <property type="entry name" value="P-loop_NTPase"/>
</dbReference>
<dbReference type="SUPFAM" id="SSF52540">
    <property type="entry name" value="P-loop containing nucleoside triphosphate hydrolases"/>
    <property type="match status" value="1"/>
</dbReference>
<evidence type="ECO:0000313" key="10">
    <source>
        <dbReference type="EMBL" id="OHW63190.1"/>
    </source>
</evidence>
<dbReference type="Gene3D" id="3.30.70.260">
    <property type="match status" value="1"/>
</dbReference>
<keyword evidence="10" id="KW-0378">Hydrolase</keyword>